<dbReference type="OrthoDB" id="5523318at2"/>
<sequence length="195" mass="21726">MPSDKNDLAQRIAICKPEDTVRGFLFKAVYGLVEQRVGSSGTDRMLMQLRIHKMPVDFFSYPAADFLRMLYTAADVLEPHYASVDEAIRACGGATVTGFFKSYVGNTLMRLVGLGDPKRVFASVDTIYSTLVSYGKRTSEELGDRRLRLHYRGDMQPIAFHEGALREALHVLRGNGSATGMAVSLDYGQYVLEWS</sequence>
<proteinExistence type="predicted"/>
<dbReference type="NCBIfam" id="TIGR02265">
    <property type="entry name" value="Mxa_TIGR02265"/>
    <property type="match status" value="1"/>
</dbReference>
<name>A0A250I848_9BACT</name>
<evidence type="ECO:0000313" key="2">
    <source>
        <dbReference type="Proteomes" id="UP000217289"/>
    </source>
</evidence>
<evidence type="ECO:0000313" key="1">
    <source>
        <dbReference type="EMBL" id="ATB28049.1"/>
    </source>
</evidence>
<dbReference type="RefSeq" id="WP_095976767.1">
    <property type="nucleotide sequence ID" value="NZ_CP022163.1"/>
</dbReference>
<dbReference type="AlphaFoldDB" id="A0A250I848"/>
<dbReference type="Pfam" id="PF09536">
    <property type="entry name" value="DUF2378"/>
    <property type="match status" value="1"/>
</dbReference>
<keyword evidence="2" id="KW-1185">Reference proteome</keyword>
<organism evidence="1 2">
    <name type="scientific">Melittangium boletus DSM 14713</name>
    <dbReference type="NCBI Taxonomy" id="1294270"/>
    <lineage>
        <taxon>Bacteria</taxon>
        <taxon>Pseudomonadati</taxon>
        <taxon>Myxococcota</taxon>
        <taxon>Myxococcia</taxon>
        <taxon>Myxococcales</taxon>
        <taxon>Cystobacterineae</taxon>
        <taxon>Archangiaceae</taxon>
        <taxon>Melittangium</taxon>
    </lineage>
</organism>
<dbReference type="EMBL" id="CP022163">
    <property type="protein sequence ID" value="ATB28049.1"/>
    <property type="molecule type" value="Genomic_DNA"/>
</dbReference>
<protein>
    <recommendedName>
        <fullName evidence="3">TIGR02265 family protein</fullName>
    </recommendedName>
</protein>
<accession>A0A250I848</accession>
<gene>
    <name evidence="1" type="ORF">MEBOL_001494</name>
</gene>
<evidence type="ECO:0008006" key="3">
    <source>
        <dbReference type="Google" id="ProtNLM"/>
    </source>
</evidence>
<dbReference type="InterPro" id="IPR011751">
    <property type="entry name" value="Mxa_paralog_2265"/>
</dbReference>
<dbReference type="Proteomes" id="UP000217289">
    <property type="component" value="Chromosome"/>
</dbReference>
<dbReference type="KEGG" id="mbd:MEBOL_001494"/>
<reference evidence="1 2" key="1">
    <citation type="submission" date="2017-06" db="EMBL/GenBank/DDBJ databases">
        <authorList>
            <person name="Kim H.J."/>
            <person name="Triplett B.A."/>
        </authorList>
    </citation>
    <scope>NUCLEOTIDE SEQUENCE [LARGE SCALE GENOMIC DNA]</scope>
    <source>
        <strain evidence="1 2">DSM 14713</strain>
    </source>
</reference>